<protein>
    <submittedName>
        <fullName evidence="1">Uncharacterized protein</fullName>
    </submittedName>
</protein>
<keyword evidence="2" id="KW-1185">Reference proteome</keyword>
<proteinExistence type="predicted"/>
<accession>A0ACC2E6Z6</accession>
<name>A0ACC2E6Z6_DIPCM</name>
<sequence>MVSPRRACPTSFSMLSFVGCLAYVCCLVLAQLQWANAAARPGKFSSLLSSPEEAGDLAPVVLIPGIGGTQLHARLTDDYRASSFLCWNWGYTGYFRLWLDMGGILPPFTQCFAERMRLIYNPSTKRFQNAPGVNTEVPYFGSTSAMEYLDPKLKCATAYLASLVNNLKQNGYIDGKTLFGAPYDFRYAPGPNAADVAVDYLKNLKNLIETASSSNDDKPVVLVAHSLGALWTLYLLNQQPIEWRQKYVRRFIGISAPWGGSVLEMLLYASGYAEGVSIIDPLVLRAGQRSIESNLWLLPVKRVFNSSILVSTPSKEYTAFDLEDFFIDIGYPQAISQYATRVPYLIDQLQAPLVPVTLIFGQGVQTPQSLIYKHCGFNYQPHIVYGDGDGTVNLESLTAVISGWADVKGQALKVIRLLDKTHSTVVTSPYGVSVIVDEILKECSPVNISRSTLR</sequence>
<reference evidence="2" key="1">
    <citation type="journal article" date="2024" name="Proc. Natl. Acad. Sci. U.S.A.">
        <title>Extraordinary preservation of gene collinearity over three hundred million years revealed in homosporous lycophytes.</title>
        <authorList>
            <person name="Li C."/>
            <person name="Wickell D."/>
            <person name="Kuo L.Y."/>
            <person name="Chen X."/>
            <person name="Nie B."/>
            <person name="Liao X."/>
            <person name="Peng D."/>
            <person name="Ji J."/>
            <person name="Jenkins J."/>
            <person name="Williams M."/>
            <person name="Shu S."/>
            <person name="Plott C."/>
            <person name="Barry K."/>
            <person name="Rajasekar S."/>
            <person name="Grimwood J."/>
            <person name="Han X."/>
            <person name="Sun S."/>
            <person name="Hou Z."/>
            <person name="He W."/>
            <person name="Dai G."/>
            <person name="Sun C."/>
            <person name="Schmutz J."/>
            <person name="Leebens-Mack J.H."/>
            <person name="Li F.W."/>
            <person name="Wang L."/>
        </authorList>
    </citation>
    <scope>NUCLEOTIDE SEQUENCE [LARGE SCALE GENOMIC DNA]</scope>
    <source>
        <strain evidence="2">cv. PW_Plant_1</strain>
    </source>
</reference>
<organism evidence="1 2">
    <name type="scientific">Diphasiastrum complanatum</name>
    <name type="common">Issler's clubmoss</name>
    <name type="synonym">Lycopodium complanatum</name>
    <dbReference type="NCBI Taxonomy" id="34168"/>
    <lineage>
        <taxon>Eukaryota</taxon>
        <taxon>Viridiplantae</taxon>
        <taxon>Streptophyta</taxon>
        <taxon>Embryophyta</taxon>
        <taxon>Tracheophyta</taxon>
        <taxon>Lycopodiopsida</taxon>
        <taxon>Lycopodiales</taxon>
        <taxon>Lycopodiaceae</taxon>
        <taxon>Lycopodioideae</taxon>
        <taxon>Diphasiastrum</taxon>
    </lineage>
</organism>
<dbReference type="EMBL" id="CM055094">
    <property type="protein sequence ID" value="KAJ7562145.1"/>
    <property type="molecule type" value="Genomic_DNA"/>
</dbReference>
<dbReference type="Proteomes" id="UP001162992">
    <property type="component" value="Chromosome 3"/>
</dbReference>
<gene>
    <name evidence="1" type="ORF">O6H91_03G056300</name>
</gene>
<comment type="caution">
    <text evidence="1">The sequence shown here is derived from an EMBL/GenBank/DDBJ whole genome shotgun (WGS) entry which is preliminary data.</text>
</comment>
<evidence type="ECO:0000313" key="1">
    <source>
        <dbReference type="EMBL" id="KAJ7562145.1"/>
    </source>
</evidence>
<evidence type="ECO:0000313" key="2">
    <source>
        <dbReference type="Proteomes" id="UP001162992"/>
    </source>
</evidence>